<dbReference type="InterPro" id="IPR040627">
    <property type="entry name" value="T3SS_ATPase_C"/>
</dbReference>
<dbReference type="EMBL" id="CP123523">
    <property type="protein sequence ID" value="WGM06472.1"/>
    <property type="molecule type" value="Genomic_DNA"/>
</dbReference>
<dbReference type="PANTHER" id="PTHR15184:SF9">
    <property type="entry name" value="SPI-1 TYPE 3 SECRETION SYSTEM ATPASE"/>
    <property type="match status" value="1"/>
</dbReference>
<dbReference type="EMBL" id="CP123504">
    <property type="protein sequence ID" value="WGM02287.1"/>
    <property type="molecule type" value="Genomic_DNA"/>
</dbReference>
<dbReference type="InterPro" id="IPR003593">
    <property type="entry name" value="AAA+_ATPase"/>
</dbReference>
<dbReference type="Pfam" id="PF18269">
    <property type="entry name" value="T3SS_ATPase_C"/>
    <property type="match status" value="1"/>
</dbReference>
<keyword evidence="15" id="KW-1185">Reference proteome</keyword>
<evidence type="ECO:0000313" key="10">
    <source>
        <dbReference type="EMBL" id="QBY42334.1"/>
    </source>
</evidence>
<comment type="subcellular location">
    <subcellularLocation>
        <location evidence="1">Cytoplasm</location>
    </subcellularLocation>
</comment>
<dbReference type="Gene3D" id="3.40.50.12240">
    <property type="match status" value="1"/>
</dbReference>
<organism evidence="10 14">
    <name type="scientific">Arsenophonus nasoniae</name>
    <name type="common">son-killer infecting Nasonia vitripennis</name>
    <dbReference type="NCBI Taxonomy" id="638"/>
    <lineage>
        <taxon>Bacteria</taxon>
        <taxon>Pseudomonadati</taxon>
        <taxon>Pseudomonadota</taxon>
        <taxon>Gammaproteobacteria</taxon>
        <taxon>Enterobacterales</taxon>
        <taxon>Morganellaceae</taxon>
        <taxon>Arsenophonus</taxon>
    </lineage>
</organism>
<dbReference type="Proteomes" id="UP001177592">
    <property type="component" value="Chromosome"/>
</dbReference>
<evidence type="ECO:0000256" key="5">
    <source>
        <dbReference type="ARBA" id="ARBA00022840"/>
    </source>
</evidence>
<evidence type="ECO:0000256" key="4">
    <source>
        <dbReference type="ARBA" id="ARBA00022741"/>
    </source>
</evidence>
<evidence type="ECO:0000313" key="14">
    <source>
        <dbReference type="Proteomes" id="UP000295134"/>
    </source>
</evidence>
<dbReference type="EMBL" id="CP038613">
    <property type="protein sequence ID" value="QBY42334.1"/>
    <property type="molecule type" value="Genomic_DNA"/>
</dbReference>
<dbReference type="InterPro" id="IPR027417">
    <property type="entry name" value="P-loop_NTPase"/>
</dbReference>
<dbReference type="GO" id="GO:0030257">
    <property type="term" value="C:type III protein secretion system complex"/>
    <property type="evidence" value="ECO:0007669"/>
    <property type="project" value="InterPro"/>
</dbReference>
<dbReference type="GO" id="GO:0008564">
    <property type="term" value="F:protein-exporting ATPase activity"/>
    <property type="evidence" value="ECO:0007669"/>
    <property type="project" value="UniProtKB-EC"/>
</dbReference>
<dbReference type="Proteomes" id="UP001177597">
    <property type="component" value="Chromosome"/>
</dbReference>
<dbReference type="CDD" id="cd01136">
    <property type="entry name" value="ATPase_flagellum-secretory_path_III"/>
    <property type="match status" value="1"/>
</dbReference>
<keyword evidence="2" id="KW-0813">Transport</keyword>
<dbReference type="GO" id="GO:0030254">
    <property type="term" value="P:protein secretion by the type III secretion system"/>
    <property type="evidence" value="ECO:0007669"/>
    <property type="project" value="InterPro"/>
</dbReference>
<dbReference type="AlphaFoldDB" id="A0A4P7KXQ2"/>
<keyword evidence="6" id="KW-0653">Protein transport</keyword>
<dbReference type="GeneID" id="96876120"/>
<dbReference type="Pfam" id="PF00006">
    <property type="entry name" value="ATP-synt_ab"/>
    <property type="match status" value="1"/>
</dbReference>
<keyword evidence="7" id="KW-1278">Translocase</keyword>
<dbReference type="GO" id="GO:0016887">
    <property type="term" value="F:ATP hydrolysis activity"/>
    <property type="evidence" value="ECO:0007669"/>
    <property type="project" value="InterPro"/>
</dbReference>
<dbReference type="SUPFAM" id="SSF52540">
    <property type="entry name" value="P-loop containing nucleoside triphosphate hydrolases"/>
    <property type="match status" value="1"/>
</dbReference>
<protein>
    <recommendedName>
        <fullName evidence="8">protein-secreting ATPase</fullName>
        <ecNumber evidence="8">7.4.2.8</ecNumber>
    </recommendedName>
</protein>
<evidence type="ECO:0000313" key="13">
    <source>
        <dbReference type="EMBL" id="WGM06472.1"/>
    </source>
</evidence>
<proteinExistence type="predicted"/>
<keyword evidence="3" id="KW-0963">Cytoplasm</keyword>
<evidence type="ECO:0000313" key="15">
    <source>
        <dbReference type="Proteomes" id="UP001177592"/>
    </source>
</evidence>
<evidence type="ECO:0000313" key="12">
    <source>
        <dbReference type="EMBL" id="WGM02287.1"/>
    </source>
</evidence>
<reference evidence="10 14" key="1">
    <citation type="submission" date="2019-03" db="EMBL/GenBank/DDBJ databases">
        <title>Long-read sequencing reveals hyperdense prophage content in a complex bacterial symbiont genome.</title>
        <authorList>
            <person name="Frost C.L."/>
            <person name="Siozios S."/>
            <person name="Nadal-Jimenez P."/>
            <person name="Brockhurst M.A."/>
            <person name="King K.C."/>
            <person name="Darby A.C."/>
            <person name="Hurst G.D.D."/>
        </authorList>
    </citation>
    <scope>NUCLEOTIDE SEQUENCE [LARGE SCALE GENOMIC DNA]</scope>
    <source>
        <strain evidence="10 14">FIN</strain>
    </source>
</reference>
<evidence type="ECO:0000256" key="2">
    <source>
        <dbReference type="ARBA" id="ARBA00022448"/>
    </source>
</evidence>
<evidence type="ECO:0000256" key="6">
    <source>
        <dbReference type="ARBA" id="ARBA00022927"/>
    </source>
</evidence>
<dbReference type="GO" id="GO:0005524">
    <property type="term" value="F:ATP binding"/>
    <property type="evidence" value="ECO:0007669"/>
    <property type="project" value="UniProtKB-KW"/>
</dbReference>
<evidence type="ECO:0000259" key="9">
    <source>
        <dbReference type="SMART" id="SM00382"/>
    </source>
</evidence>
<dbReference type="Proteomes" id="UP000295134">
    <property type="component" value="Chromosome"/>
</dbReference>
<dbReference type="Proteomes" id="UP001177595">
    <property type="component" value="Chromosome"/>
</dbReference>
<dbReference type="KEGG" id="ans:ArsFIN_08790"/>
<name>A0A4P7KXQ2_9GAMM</name>
<dbReference type="GO" id="GO:0046933">
    <property type="term" value="F:proton-transporting ATP synthase activity, rotational mechanism"/>
    <property type="evidence" value="ECO:0007669"/>
    <property type="project" value="TreeGrafter"/>
</dbReference>
<evidence type="ECO:0000313" key="11">
    <source>
        <dbReference type="EMBL" id="WGL94787.1"/>
    </source>
</evidence>
<evidence type="ECO:0000256" key="1">
    <source>
        <dbReference type="ARBA" id="ARBA00004496"/>
    </source>
</evidence>
<dbReference type="EC" id="7.4.2.8" evidence="8"/>
<feature type="domain" description="AAA+ ATPase" evidence="9">
    <location>
        <begin position="152"/>
        <end position="333"/>
    </location>
</feature>
<keyword evidence="4" id="KW-0547">Nucleotide-binding</keyword>
<gene>
    <name evidence="10" type="primary">spaL_2</name>
    <name evidence="11" type="synonym">sctN</name>
    <name evidence="10" type="ORF">ArsFIN_08790</name>
    <name evidence="11" type="ORF">QE207_13960</name>
    <name evidence="12" type="ORF">QE210_04065</name>
    <name evidence="13" type="ORF">QE258_03795</name>
</gene>
<dbReference type="InterPro" id="IPR000194">
    <property type="entry name" value="ATPase_F1/V1/A1_a/bsu_nucl-bd"/>
</dbReference>
<dbReference type="NCBIfam" id="TIGR01026">
    <property type="entry name" value="fliI_yscN"/>
    <property type="match status" value="1"/>
</dbReference>
<dbReference type="RefSeq" id="WP_026822354.1">
    <property type="nucleotide sequence ID" value="NZ_CP038613.1"/>
</dbReference>
<dbReference type="PANTHER" id="PTHR15184">
    <property type="entry name" value="ATP SYNTHASE"/>
    <property type="match status" value="1"/>
</dbReference>
<keyword evidence="5" id="KW-0067">ATP-binding</keyword>
<reference evidence="11" key="2">
    <citation type="submission" date="2023-04" db="EMBL/GenBank/DDBJ databases">
        <title>Genome dynamics across the evolutionary transition to endosymbiosis.</title>
        <authorList>
            <person name="Siozios S."/>
            <person name="Nadal-Jimenez P."/>
            <person name="Azagi T."/>
            <person name="Sprong H."/>
            <person name="Frost C.L."/>
            <person name="Parratt S.R."/>
            <person name="Taylor G."/>
            <person name="Brettell L."/>
            <person name="Lew K.C."/>
            <person name="Croft L."/>
            <person name="King K.C."/>
            <person name="Brockhurst M.A."/>
            <person name="Hypsa V."/>
            <person name="Novakova E."/>
            <person name="Darby A.C."/>
            <person name="Hurst G.D.D."/>
        </authorList>
    </citation>
    <scope>NUCLEOTIDE SEQUENCE</scope>
    <source>
        <strain evidence="11">AIh</strain>
        <strain evidence="13">ANv_CAN</strain>
        <strain evidence="12">APv</strain>
    </source>
</reference>
<dbReference type="SMART" id="SM00382">
    <property type="entry name" value="AAA"/>
    <property type="match status" value="1"/>
</dbReference>
<dbReference type="FunFam" id="3.40.50.12240:FF:000002">
    <property type="entry name" value="Flagellum-specific ATP synthase FliI"/>
    <property type="match status" value="1"/>
</dbReference>
<dbReference type="NCBIfam" id="NF006012">
    <property type="entry name" value="PRK08149.1"/>
    <property type="match status" value="1"/>
</dbReference>
<evidence type="ECO:0000256" key="7">
    <source>
        <dbReference type="ARBA" id="ARBA00022967"/>
    </source>
</evidence>
<accession>A0A4P7KXQ2</accession>
<sequence length="430" mass="48148">MNQLTLSHRIYKIQSLLGTMIEANIADCEIGEICHIHKNWRDTKIIAKAQVLGFRKETVILGLIGESIGISKESVIIPSKEHFTIKLSPNLLGCVINSMGHIAERFKENRGLLTNEKRGINQSPPNYLQRKPIQHPFVTGIKAIDGLITCGIGQRLGIFASAGCGKTSLIHMMIQHASADIFVIALIGERGRELTEFVDTLKQTGHIDKCVIVYATSDYSSIDRVNAALVATTIAEYFRDAGSNVVLFLDSITRYSRALRDVALAAGEPPARRGYPASVFEALPKLLERPGLTQKGGITAFYTILLENDDEPDPIAEEIRSILDGHIYLNRKLAEKSHYPAISILQSISRVASQICDQKHLSHVAQVKKILSKIEELKIFIDLGEYKEGENRENDEMLYKYNKINNWLMQSPDEKKSFESIKQEMYEILS</sequence>
<dbReference type="InterPro" id="IPR005714">
    <property type="entry name" value="ATPase_T3SS_FliI/YscN"/>
</dbReference>
<dbReference type="InterPro" id="IPR050053">
    <property type="entry name" value="ATPase_alpha/beta_chains"/>
</dbReference>
<evidence type="ECO:0000256" key="3">
    <source>
        <dbReference type="ARBA" id="ARBA00022490"/>
    </source>
</evidence>
<evidence type="ECO:0000256" key="8">
    <source>
        <dbReference type="ARBA" id="ARBA00024382"/>
    </source>
</evidence>
<dbReference type="EMBL" id="CP123498">
    <property type="protein sequence ID" value="WGL94787.1"/>
    <property type="molecule type" value="Genomic_DNA"/>
</dbReference>
<dbReference type="GO" id="GO:0005737">
    <property type="term" value="C:cytoplasm"/>
    <property type="evidence" value="ECO:0007669"/>
    <property type="project" value="UniProtKB-SubCell"/>
</dbReference>